<dbReference type="GO" id="GO:0008081">
    <property type="term" value="F:phosphoric diester hydrolase activity"/>
    <property type="evidence" value="ECO:0007669"/>
    <property type="project" value="InterPro"/>
</dbReference>
<feature type="region of interest" description="Disordered" evidence="1">
    <location>
        <begin position="1"/>
        <end position="125"/>
    </location>
</feature>
<organism evidence="2">
    <name type="scientific">Rhodotorula toruloides</name>
    <name type="common">Yeast</name>
    <name type="synonym">Rhodosporidium toruloides</name>
    <dbReference type="NCBI Taxonomy" id="5286"/>
    <lineage>
        <taxon>Eukaryota</taxon>
        <taxon>Fungi</taxon>
        <taxon>Dikarya</taxon>
        <taxon>Basidiomycota</taxon>
        <taxon>Pucciniomycotina</taxon>
        <taxon>Microbotryomycetes</taxon>
        <taxon>Sporidiobolales</taxon>
        <taxon>Sporidiobolaceae</taxon>
        <taxon>Rhodotorula</taxon>
    </lineage>
</organism>
<dbReference type="InterPro" id="IPR010347">
    <property type="entry name" value="Tdp1"/>
</dbReference>
<feature type="compositionally biased region" description="Basic and acidic residues" evidence="1">
    <location>
        <begin position="66"/>
        <end position="80"/>
    </location>
</feature>
<feature type="region of interest" description="Disordered" evidence="1">
    <location>
        <begin position="669"/>
        <end position="709"/>
    </location>
</feature>
<feature type="compositionally biased region" description="Basic residues" evidence="1">
    <location>
        <begin position="105"/>
        <end position="114"/>
    </location>
</feature>
<dbReference type="GO" id="GO:0006281">
    <property type="term" value="P:DNA repair"/>
    <property type="evidence" value="ECO:0007669"/>
    <property type="project" value="InterPro"/>
</dbReference>
<feature type="compositionally biased region" description="Basic residues" evidence="1">
    <location>
        <begin position="168"/>
        <end position="187"/>
    </location>
</feature>
<dbReference type="SUPFAM" id="SSF56024">
    <property type="entry name" value="Phospholipase D/nuclease"/>
    <property type="match status" value="1"/>
</dbReference>
<dbReference type="GO" id="GO:0005634">
    <property type="term" value="C:nucleus"/>
    <property type="evidence" value="ECO:0007669"/>
    <property type="project" value="InterPro"/>
</dbReference>
<proteinExistence type="predicted"/>
<evidence type="ECO:0000313" key="2">
    <source>
        <dbReference type="EMBL" id="CDR37494.1"/>
    </source>
</evidence>
<dbReference type="AlphaFoldDB" id="A0A061AIZ6"/>
<name>A0A061AIZ6_RHOTO</name>
<feature type="compositionally biased region" description="Basic residues" evidence="1">
    <location>
        <begin position="688"/>
        <end position="700"/>
    </location>
</feature>
<reference evidence="2" key="1">
    <citation type="journal article" date="2014" name="Genome Announc.">
        <title>Draft genome sequence of Rhodosporidium toruloides CECT1137, an oleaginous yeast of biotechnological interest.</title>
        <authorList>
            <person name="Morin N."/>
            <person name="Calcas X."/>
            <person name="Devillers H."/>
            <person name="Durrens P."/>
            <person name="Sherman D.J."/>
            <person name="Nicaud J.-M."/>
            <person name="Neuveglise C."/>
        </authorList>
    </citation>
    <scope>NUCLEOTIDE SEQUENCE</scope>
    <source>
        <strain evidence="2">CECT1137</strain>
    </source>
</reference>
<protein>
    <submittedName>
        <fullName evidence="2">RHTO0S02e15566g1_1</fullName>
    </submittedName>
</protein>
<dbReference type="Pfam" id="PF06087">
    <property type="entry name" value="Tyr-DNA_phospho"/>
    <property type="match status" value="1"/>
</dbReference>
<feature type="compositionally biased region" description="Low complexity" evidence="1">
    <location>
        <begin position="9"/>
        <end position="56"/>
    </location>
</feature>
<gene>
    <name evidence="2" type="ORF">RHTO0S_02e15566g</name>
</gene>
<dbReference type="EMBL" id="LK052937">
    <property type="protein sequence ID" value="CDR37494.1"/>
    <property type="molecule type" value="Genomic_DNA"/>
</dbReference>
<feature type="region of interest" description="Disordered" evidence="1">
    <location>
        <begin position="239"/>
        <end position="275"/>
    </location>
</feature>
<sequence>MPKRALDLTADSSDSSESSYTPSSRRTRARSSSQSAESSSTAARFAAASPFLAPRSKLLGGVGTGLEDKPKLGVEGDAVKGKGKAKVKVKGRDVPLDTDSPGSPSKKKKKKKRNPLGVSATPDGVLSFAFQTKDGEAAKASQDEQRRSFEFAEGKVLLTTYVKEIRGRPRTKPKPQTKGKAKGRRKRQDSSTESSESSDDDSDNEANRVDLDTIIGSDPDKQVVRALVVSPRMQVPWTPHRFATTRENKPRQKKIKAVKSDEKEDEEDKKEEQKPTFTRHYADKIPLLLLHDEADTSDWQEWTNVVTHRPHADVGKSKKGGMEAKLVLMVRRNPPSQRHSLRIAIHTSKMDANTWKKTENSIWVQDFPQLVSAPLASPALNPTHTPCSSGLLDFLLSDAIGLPKTAAYKPYTDLFRMFDFSSSKDVRLATSLAGSYDGSDAVEQGGRLTSLARAIEGLQPRDKGKWKVEYLTHTTDKISLSFVEQLFAAFCGIPPTEHSLSSSSRSKALATSFAASKSDKLVVLFPSEGSVEAAGKEGKIGREELRWEGEEWDELRKKDARGEVCRDVELKSGRVGHHTVALVIHQPLEKDKTEDDEEQYEAFLYVGSHTLTPSAWGLYTLPTPSSPSLTPSLTLPQTHLGVLLRLCTAPTWPSLKSQIDEMVPWERPVRKYGAGGDGGPARNVERKERKKAGRPRKKRVHVGEEEDDD</sequence>
<feature type="region of interest" description="Disordered" evidence="1">
    <location>
        <begin position="162"/>
        <end position="217"/>
    </location>
</feature>
<dbReference type="PANTHER" id="PTHR12415">
    <property type="entry name" value="TYROSYL-DNA PHOSPHODIESTERASE 1"/>
    <property type="match status" value="1"/>
</dbReference>
<evidence type="ECO:0000256" key="1">
    <source>
        <dbReference type="SAM" id="MobiDB-lite"/>
    </source>
</evidence>
<dbReference type="Gene3D" id="3.30.870.10">
    <property type="entry name" value="Endonuclease Chain A"/>
    <property type="match status" value="2"/>
</dbReference>
<accession>A0A061AIZ6</accession>
<dbReference type="OrthoDB" id="47785at2759"/>